<dbReference type="Pfam" id="PF07729">
    <property type="entry name" value="FCD"/>
    <property type="match status" value="1"/>
</dbReference>
<dbReference type="SMART" id="SM00345">
    <property type="entry name" value="HTH_GNTR"/>
    <property type="match status" value="1"/>
</dbReference>
<dbReference type="Pfam" id="PF00392">
    <property type="entry name" value="GntR"/>
    <property type="match status" value="1"/>
</dbReference>
<keyword evidence="6" id="KW-1185">Reference proteome</keyword>
<evidence type="ECO:0000313" key="6">
    <source>
        <dbReference type="Proteomes" id="UP000033115"/>
    </source>
</evidence>
<dbReference type="KEGG" id="csq:CSCA_2072"/>
<evidence type="ECO:0000256" key="2">
    <source>
        <dbReference type="ARBA" id="ARBA00023125"/>
    </source>
</evidence>
<dbReference type="InterPro" id="IPR000524">
    <property type="entry name" value="Tscrpt_reg_HTH_GntR"/>
</dbReference>
<dbReference type="PANTHER" id="PTHR43537">
    <property type="entry name" value="TRANSCRIPTIONAL REGULATOR, GNTR FAMILY"/>
    <property type="match status" value="1"/>
</dbReference>
<dbReference type="CDD" id="cd07377">
    <property type="entry name" value="WHTH_GntR"/>
    <property type="match status" value="1"/>
</dbReference>
<dbReference type="SUPFAM" id="SSF46785">
    <property type="entry name" value="Winged helix' DNA-binding domain"/>
    <property type="match status" value="1"/>
</dbReference>
<dbReference type="GO" id="GO:0003677">
    <property type="term" value="F:DNA binding"/>
    <property type="evidence" value="ECO:0007669"/>
    <property type="project" value="UniProtKB-KW"/>
</dbReference>
<dbReference type="PANTHER" id="PTHR43537:SF51">
    <property type="entry name" value="HTH-TYPE TRANSCRIPTIONAL REGULATOR LGOR-RELATED"/>
    <property type="match status" value="1"/>
</dbReference>
<dbReference type="InterPro" id="IPR008920">
    <property type="entry name" value="TF_FadR/GntR_C"/>
</dbReference>
<dbReference type="PROSITE" id="PS50949">
    <property type="entry name" value="HTH_GNTR"/>
    <property type="match status" value="1"/>
</dbReference>
<dbReference type="InterPro" id="IPR011711">
    <property type="entry name" value="GntR_C"/>
</dbReference>
<dbReference type="HOGENOM" id="CLU_017584_5_2_9"/>
<accession>A0A0E3M6E0</accession>
<protein>
    <submittedName>
        <fullName evidence="5">Transcriptional regulator, GntR family</fullName>
    </submittedName>
</protein>
<name>A0A0E3M6E0_CLOSL</name>
<dbReference type="RefSeq" id="WP_029162982.1">
    <property type="nucleotide sequence ID" value="NZ_CP009933.1"/>
</dbReference>
<keyword evidence="2" id="KW-0238">DNA-binding</keyword>
<dbReference type="Gene3D" id="1.20.120.530">
    <property type="entry name" value="GntR ligand-binding domain-like"/>
    <property type="match status" value="1"/>
</dbReference>
<dbReference type="GO" id="GO:0003700">
    <property type="term" value="F:DNA-binding transcription factor activity"/>
    <property type="evidence" value="ECO:0007669"/>
    <property type="project" value="InterPro"/>
</dbReference>
<dbReference type="EMBL" id="CP009933">
    <property type="protein sequence ID" value="AKA69197.1"/>
    <property type="molecule type" value="Genomic_DNA"/>
</dbReference>
<feature type="domain" description="HTH gntR-type" evidence="4">
    <location>
        <begin position="10"/>
        <end position="77"/>
    </location>
</feature>
<dbReference type="Gene3D" id="1.10.10.10">
    <property type="entry name" value="Winged helix-like DNA-binding domain superfamily/Winged helix DNA-binding domain"/>
    <property type="match status" value="1"/>
</dbReference>
<reference evidence="5 6" key="1">
    <citation type="journal article" date="2015" name="J. Biotechnol.">
        <title>Complete genome sequence of a malodorant-producing acetogen, Clostridium scatologenes ATCC 25775(T).</title>
        <authorList>
            <person name="Zhu Z."/>
            <person name="Guo T."/>
            <person name="Zheng H."/>
            <person name="Song T."/>
            <person name="Ouyang P."/>
            <person name="Xie J."/>
        </authorList>
    </citation>
    <scope>NUCLEOTIDE SEQUENCE [LARGE SCALE GENOMIC DNA]</scope>
    <source>
        <strain evidence="5 6">ATCC 25775</strain>
    </source>
</reference>
<evidence type="ECO:0000313" key="5">
    <source>
        <dbReference type="EMBL" id="AKA69197.1"/>
    </source>
</evidence>
<gene>
    <name evidence="5" type="ORF">CSCA_2072</name>
</gene>
<dbReference type="Proteomes" id="UP000033115">
    <property type="component" value="Chromosome"/>
</dbReference>
<dbReference type="InterPro" id="IPR036388">
    <property type="entry name" value="WH-like_DNA-bd_sf"/>
</dbReference>
<dbReference type="SUPFAM" id="SSF48008">
    <property type="entry name" value="GntR ligand-binding domain-like"/>
    <property type="match status" value="1"/>
</dbReference>
<dbReference type="SMART" id="SM00895">
    <property type="entry name" value="FCD"/>
    <property type="match status" value="1"/>
</dbReference>
<sequence>MKLLEKLKGENGKDYAYRVLKDNIMTLELKPGEYISESELSQQLNISRTPIREVLMKLKEEHLIEVKPQIGTYVSLIDKHLIEEALFMRYFLEKEAMKLACASFPEDKLIELEKNLVSQRHIAGKQNLEKEFHNLDIRFHGIIFEGVNLEEVWKGILKISTHYNRLRLISEIRYSNKVFIEQHEQFFNIIKNKDVDSVEMLINDHVSNPKKGWESIFNEDSQYKDYFK</sequence>
<dbReference type="AlphaFoldDB" id="A0A0E3M6E0"/>
<evidence type="ECO:0000256" key="1">
    <source>
        <dbReference type="ARBA" id="ARBA00023015"/>
    </source>
</evidence>
<evidence type="ECO:0000259" key="4">
    <source>
        <dbReference type="PROSITE" id="PS50949"/>
    </source>
</evidence>
<keyword evidence="1" id="KW-0805">Transcription regulation</keyword>
<proteinExistence type="predicted"/>
<dbReference type="InterPro" id="IPR036390">
    <property type="entry name" value="WH_DNA-bd_sf"/>
</dbReference>
<organism evidence="5 6">
    <name type="scientific">Clostridium scatologenes</name>
    <dbReference type="NCBI Taxonomy" id="1548"/>
    <lineage>
        <taxon>Bacteria</taxon>
        <taxon>Bacillati</taxon>
        <taxon>Bacillota</taxon>
        <taxon>Clostridia</taxon>
        <taxon>Eubacteriales</taxon>
        <taxon>Clostridiaceae</taxon>
        <taxon>Clostridium</taxon>
    </lineage>
</organism>
<evidence type="ECO:0000256" key="3">
    <source>
        <dbReference type="ARBA" id="ARBA00023163"/>
    </source>
</evidence>
<keyword evidence="3" id="KW-0804">Transcription</keyword>
<dbReference type="STRING" id="1548.CSCA_2072"/>